<evidence type="ECO:0000313" key="3">
    <source>
        <dbReference type="Proteomes" id="UP000536275"/>
    </source>
</evidence>
<comment type="caution">
    <text evidence="2">The sequence shown here is derived from an EMBL/GenBank/DDBJ whole genome shotgun (WGS) entry which is preliminary data.</text>
</comment>
<gene>
    <name evidence="2" type="ORF">FOB64_006125</name>
</gene>
<feature type="compositionally biased region" description="Low complexity" evidence="1">
    <location>
        <begin position="1"/>
        <end position="11"/>
    </location>
</feature>
<feature type="region of interest" description="Disordered" evidence="1">
    <location>
        <begin position="1"/>
        <end position="28"/>
    </location>
</feature>
<dbReference type="Proteomes" id="UP000536275">
    <property type="component" value="Unassembled WGS sequence"/>
</dbReference>
<proteinExistence type="predicted"/>
<evidence type="ECO:0000313" key="2">
    <source>
        <dbReference type="EMBL" id="KAF6063119.1"/>
    </source>
</evidence>
<protein>
    <submittedName>
        <fullName evidence="2">Uncharacterized protein</fullName>
    </submittedName>
</protein>
<organism evidence="2 3">
    <name type="scientific">Candida albicans</name>
    <name type="common">Yeast</name>
    <dbReference type="NCBI Taxonomy" id="5476"/>
    <lineage>
        <taxon>Eukaryota</taxon>
        <taxon>Fungi</taxon>
        <taxon>Dikarya</taxon>
        <taxon>Ascomycota</taxon>
        <taxon>Saccharomycotina</taxon>
        <taxon>Pichiomycetes</taxon>
        <taxon>Debaryomycetaceae</taxon>
        <taxon>Candida/Lodderomyces clade</taxon>
        <taxon>Candida</taxon>
    </lineage>
</organism>
<name>A0A8H6BSE5_CANAX</name>
<evidence type="ECO:0000256" key="1">
    <source>
        <dbReference type="SAM" id="MobiDB-lite"/>
    </source>
</evidence>
<sequence>MSTGSSSSASSQVIAHPTPKRAYHQSTPPYSNGRGIGLGNSGGNYFGFNGNGNGLERTMSASPIKHLNKDKKSINYIDTSKINEKLNQFRLDGGKNSANTNNSSGGKNFRPGLQEMNQMVNKVFYLKHLISHQWHHHHHIVNMKVMEF</sequence>
<reference evidence="2 3" key="1">
    <citation type="submission" date="2020-03" db="EMBL/GenBank/DDBJ databases">
        <title>FDA dAtabase for Regulatory Grade micrObial Sequences (FDA-ARGOS): Supporting development and validation of Infectious Disease Dx tests.</title>
        <authorList>
            <person name="Campos J."/>
            <person name="Goldberg B."/>
            <person name="Tallon L."/>
            <person name="Sadzewicz L."/>
            <person name="Vavikolanu K."/>
            <person name="Mehta A."/>
            <person name="Aluvathingal J."/>
            <person name="Nadendla S."/>
            <person name="Nandy P."/>
            <person name="Geyer C."/>
            <person name="Yan Y."/>
            <person name="Sichtig H."/>
        </authorList>
    </citation>
    <scope>NUCLEOTIDE SEQUENCE [LARGE SCALE GENOMIC DNA]</scope>
    <source>
        <strain evidence="2 3">FDAARGOS_656</strain>
    </source>
</reference>
<accession>A0A8H6BSE5</accession>
<dbReference type="AlphaFoldDB" id="A0A8H6BSE5"/>
<dbReference type="EMBL" id="JABWAD010000061">
    <property type="protein sequence ID" value="KAF6063119.1"/>
    <property type="molecule type" value="Genomic_DNA"/>
</dbReference>